<proteinExistence type="predicted"/>
<protein>
    <submittedName>
        <fullName evidence="1">Uncharacterized protein</fullName>
    </submittedName>
</protein>
<organism evidence="1 2">
    <name type="scientific">Tegillarca granosa</name>
    <name type="common">Malaysian cockle</name>
    <name type="synonym">Anadara granosa</name>
    <dbReference type="NCBI Taxonomy" id="220873"/>
    <lineage>
        <taxon>Eukaryota</taxon>
        <taxon>Metazoa</taxon>
        <taxon>Spiralia</taxon>
        <taxon>Lophotrochozoa</taxon>
        <taxon>Mollusca</taxon>
        <taxon>Bivalvia</taxon>
        <taxon>Autobranchia</taxon>
        <taxon>Pteriomorphia</taxon>
        <taxon>Arcoida</taxon>
        <taxon>Arcoidea</taxon>
        <taxon>Arcidae</taxon>
        <taxon>Tegillarca</taxon>
    </lineage>
</organism>
<dbReference type="PANTHER" id="PTHR46830:SF1">
    <property type="entry name" value="ALPHA-1,4-N-ACETYLGLUCOSAMINYLTRANSFERASE"/>
    <property type="match status" value="1"/>
</dbReference>
<dbReference type="EMBL" id="JARBDR010000214">
    <property type="protein sequence ID" value="KAJ8318948.1"/>
    <property type="molecule type" value="Genomic_DNA"/>
</dbReference>
<keyword evidence="2" id="KW-1185">Reference proteome</keyword>
<evidence type="ECO:0000313" key="1">
    <source>
        <dbReference type="EMBL" id="KAJ8318948.1"/>
    </source>
</evidence>
<dbReference type="Proteomes" id="UP001217089">
    <property type="component" value="Unassembled WGS sequence"/>
</dbReference>
<reference evidence="1 2" key="1">
    <citation type="submission" date="2022-12" db="EMBL/GenBank/DDBJ databases">
        <title>Chromosome-level genome of Tegillarca granosa.</title>
        <authorList>
            <person name="Kim J."/>
        </authorList>
    </citation>
    <scope>NUCLEOTIDE SEQUENCE [LARGE SCALE GENOMIC DNA]</scope>
    <source>
        <strain evidence="1">Teg-2019</strain>
        <tissue evidence="1">Adductor muscle</tissue>
    </source>
</reference>
<gene>
    <name evidence="1" type="ORF">KUTeg_004039</name>
</gene>
<comment type="caution">
    <text evidence="1">The sequence shown here is derived from an EMBL/GenBank/DDBJ whole genome shotgun (WGS) entry which is preliminary data.</text>
</comment>
<evidence type="ECO:0000313" key="2">
    <source>
        <dbReference type="Proteomes" id="UP001217089"/>
    </source>
</evidence>
<dbReference type="PANTHER" id="PTHR46830">
    <property type="entry name" value="TRANSFERASE, PUTATIVE-RELATED"/>
    <property type="match status" value="1"/>
</dbReference>
<sequence length="154" mass="18379">MSEVIDIRYEQLSLVNVSCKNWLLNSTNVKNRTNTVIQNKEQLINLKDVIKQKCYDKKPVPNVIHYVWLGLKKKEMKFYQFLSVYSCHKYLHPCLILFHGETLPYGRYWDLLQTVVPNIIHVKISSPTNIEGIQLKHIEHKADIVRLWWYIYGY</sequence>
<accession>A0ABQ9FNU5</accession>
<name>A0ABQ9FNU5_TEGGR</name>